<keyword evidence="4" id="KW-0732">Signal</keyword>
<gene>
    <name evidence="8" type="ORF">FW778_14080</name>
</gene>
<dbReference type="SUPFAM" id="SSF53649">
    <property type="entry name" value="Alkaline phosphatase-like"/>
    <property type="match status" value="1"/>
</dbReference>
<organism evidence="8 9">
    <name type="scientific">Ginsengibacter hankyongi</name>
    <dbReference type="NCBI Taxonomy" id="2607284"/>
    <lineage>
        <taxon>Bacteria</taxon>
        <taxon>Pseudomonadati</taxon>
        <taxon>Bacteroidota</taxon>
        <taxon>Chitinophagia</taxon>
        <taxon>Chitinophagales</taxon>
        <taxon>Chitinophagaceae</taxon>
        <taxon>Ginsengibacter</taxon>
    </lineage>
</organism>
<sequence length="482" mass="54856">MKQLLIISQIMFLLVATSFNRVKSQKKQIKNQKPNILFILVDDMSYNGISCYGQKPWKTPHIDKIAEKGMKFSTAYVSCVCSPTRAGIMTGKYPERLGITNWIPGGAERYKNPKLIEKPFQQFLPDSEITIAEVLKKGGYQTAMVGKWHLGTSLVYLPNKQGFDYQYMISPANPTTYFVEKDSLQTKGFYNVDARGREFLTDHLADKAIEWLKQPKTKPWFLYFATYAVHMPIEAKDSLIQKYLKMDLPKEGVDAAKYAAMHEHMDEAVGRLLNYLDVNGLRKNTLIVFLSDNGGREPETINIPFRGGKGGLLEGGLRVPLIIEWDGKISAGTLNKTPVAEYDLFPTLLDMVGVAKPAHLKFDGISIKNILLNKNQENELANRTFYWNYPHYTGKPYGKPSSAIVKGNWKLIQFYEDSSKQLYDLKTDIGEKNNLIEKYPKKAEELHHDLDDWLKEVNAKIPDKNPNYNPSLPSGWPQSLID</sequence>
<dbReference type="InterPro" id="IPR050738">
    <property type="entry name" value="Sulfatase"/>
</dbReference>
<dbReference type="Gene3D" id="3.40.720.10">
    <property type="entry name" value="Alkaline Phosphatase, subunit A"/>
    <property type="match status" value="1"/>
</dbReference>
<dbReference type="EMBL" id="VYQF01000003">
    <property type="protein sequence ID" value="KAA9038672.1"/>
    <property type="molecule type" value="Genomic_DNA"/>
</dbReference>
<dbReference type="Gene3D" id="3.30.1120.10">
    <property type="match status" value="1"/>
</dbReference>
<evidence type="ECO:0000259" key="7">
    <source>
        <dbReference type="Pfam" id="PF00884"/>
    </source>
</evidence>
<dbReference type="RefSeq" id="WP_150415393.1">
    <property type="nucleotide sequence ID" value="NZ_VYQF01000003.1"/>
</dbReference>
<evidence type="ECO:0000256" key="5">
    <source>
        <dbReference type="ARBA" id="ARBA00022801"/>
    </source>
</evidence>
<dbReference type="InterPro" id="IPR000917">
    <property type="entry name" value="Sulfatase_N"/>
</dbReference>
<evidence type="ECO:0000256" key="4">
    <source>
        <dbReference type="ARBA" id="ARBA00022729"/>
    </source>
</evidence>
<comment type="caution">
    <text evidence="8">The sequence shown here is derived from an EMBL/GenBank/DDBJ whole genome shotgun (WGS) entry which is preliminary data.</text>
</comment>
<dbReference type="PROSITE" id="PS00149">
    <property type="entry name" value="SULFATASE_2"/>
    <property type="match status" value="1"/>
</dbReference>
<dbReference type="Pfam" id="PF00884">
    <property type="entry name" value="Sulfatase"/>
    <property type="match status" value="1"/>
</dbReference>
<dbReference type="InterPro" id="IPR024607">
    <property type="entry name" value="Sulfatase_CS"/>
</dbReference>
<keyword evidence="3" id="KW-0479">Metal-binding</keyword>
<keyword evidence="5" id="KW-0378">Hydrolase</keyword>
<evidence type="ECO:0000256" key="3">
    <source>
        <dbReference type="ARBA" id="ARBA00022723"/>
    </source>
</evidence>
<name>A0A5J5IFL6_9BACT</name>
<protein>
    <submittedName>
        <fullName evidence="8">Sulfatase</fullName>
    </submittedName>
</protein>
<dbReference type="GO" id="GO:0004065">
    <property type="term" value="F:arylsulfatase activity"/>
    <property type="evidence" value="ECO:0007669"/>
    <property type="project" value="TreeGrafter"/>
</dbReference>
<keyword evidence="6" id="KW-0106">Calcium</keyword>
<dbReference type="PANTHER" id="PTHR42693:SF42">
    <property type="entry name" value="ARYLSULFATASE G"/>
    <property type="match status" value="1"/>
</dbReference>
<dbReference type="InterPro" id="IPR017850">
    <property type="entry name" value="Alkaline_phosphatase_core_sf"/>
</dbReference>
<dbReference type="AlphaFoldDB" id="A0A5J5IFL6"/>
<proteinExistence type="inferred from homology"/>
<evidence type="ECO:0000256" key="1">
    <source>
        <dbReference type="ARBA" id="ARBA00001913"/>
    </source>
</evidence>
<dbReference type="Proteomes" id="UP000326903">
    <property type="component" value="Unassembled WGS sequence"/>
</dbReference>
<evidence type="ECO:0000256" key="6">
    <source>
        <dbReference type="ARBA" id="ARBA00022837"/>
    </source>
</evidence>
<evidence type="ECO:0000313" key="8">
    <source>
        <dbReference type="EMBL" id="KAA9038672.1"/>
    </source>
</evidence>
<reference evidence="8 9" key="1">
    <citation type="submission" date="2019-09" db="EMBL/GenBank/DDBJ databases">
        <title>Draft genome sequence of Ginsengibacter sp. BR5-29.</title>
        <authorList>
            <person name="Im W.-T."/>
        </authorList>
    </citation>
    <scope>NUCLEOTIDE SEQUENCE [LARGE SCALE GENOMIC DNA]</scope>
    <source>
        <strain evidence="8 9">BR5-29</strain>
    </source>
</reference>
<accession>A0A5J5IFL6</accession>
<feature type="domain" description="Sulfatase N-terminal" evidence="7">
    <location>
        <begin position="34"/>
        <end position="354"/>
    </location>
</feature>
<comment type="similarity">
    <text evidence="2">Belongs to the sulfatase family.</text>
</comment>
<dbReference type="CDD" id="cd16144">
    <property type="entry name" value="ARS_like"/>
    <property type="match status" value="1"/>
</dbReference>
<evidence type="ECO:0000313" key="9">
    <source>
        <dbReference type="Proteomes" id="UP000326903"/>
    </source>
</evidence>
<dbReference type="PANTHER" id="PTHR42693">
    <property type="entry name" value="ARYLSULFATASE FAMILY MEMBER"/>
    <property type="match status" value="1"/>
</dbReference>
<evidence type="ECO:0000256" key="2">
    <source>
        <dbReference type="ARBA" id="ARBA00008779"/>
    </source>
</evidence>
<comment type="cofactor">
    <cofactor evidence="1">
        <name>Ca(2+)</name>
        <dbReference type="ChEBI" id="CHEBI:29108"/>
    </cofactor>
</comment>
<dbReference type="GO" id="GO:0046872">
    <property type="term" value="F:metal ion binding"/>
    <property type="evidence" value="ECO:0007669"/>
    <property type="project" value="UniProtKB-KW"/>
</dbReference>
<keyword evidence="9" id="KW-1185">Reference proteome</keyword>